<sequence>MIDRRQFIKGSSVATLGALTVGCDSNQGATKLPSVSGKSKKLLVNNSAHPKPATIDRLPLEWHKDRVRVLQEKLGEKG</sequence>
<organism evidence="1">
    <name type="scientific">marine metagenome</name>
    <dbReference type="NCBI Taxonomy" id="408172"/>
    <lineage>
        <taxon>unclassified sequences</taxon>
        <taxon>metagenomes</taxon>
        <taxon>ecological metagenomes</taxon>
    </lineage>
</organism>
<feature type="non-terminal residue" evidence="1">
    <location>
        <position position="78"/>
    </location>
</feature>
<proteinExistence type="predicted"/>
<dbReference type="PROSITE" id="PS51318">
    <property type="entry name" value="TAT"/>
    <property type="match status" value="1"/>
</dbReference>
<dbReference type="PROSITE" id="PS51257">
    <property type="entry name" value="PROKAR_LIPOPROTEIN"/>
    <property type="match status" value="1"/>
</dbReference>
<dbReference type="NCBIfam" id="TIGR01409">
    <property type="entry name" value="TAT_signal_seq"/>
    <property type="match status" value="1"/>
</dbReference>
<name>A0A382KYU1_9ZZZZ</name>
<dbReference type="InterPro" id="IPR006311">
    <property type="entry name" value="TAT_signal"/>
</dbReference>
<evidence type="ECO:0000313" key="1">
    <source>
        <dbReference type="EMBL" id="SVC28242.1"/>
    </source>
</evidence>
<dbReference type="AlphaFoldDB" id="A0A382KYU1"/>
<dbReference type="EMBL" id="UINC01082980">
    <property type="protein sequence ID" value="SVC28242.1"/>
    <property type="molecule type" value="Genomic_DNA"/>
</dbReference>
<dbReference type="InterPro" id="IPR019546">
    <property type="entry name" value="TAT_signal_bac_arc"/>
</dbReference>
<protein>
    <recommendedName>
        <fullName evidence="2">Twin-arginine translocation signal domain-containing protein</fullName>
    </recommendedName>
</protein>
<evidence type="ECO:0008006" key="2">
    <source>
        <dbReference type="Google" id="ProtNLM"/>
    </source>
</evidence>
<reference evidence="1" key="1">
    <citation type="submission" date="2018-05" db="EMBL/GenBank/DDBJ databases">
        <authorList>
            <person name="Lanie J.A."/>
            <person name="Ng W.-L."/>
            <person name="Kazmierczak K.M."/>
            <person name="Andrzejewski T.M."/>
            <person name="Davidsen T.M."/>
            <person name="Wayne K.J."/>
            <person name="Tettelin H."/>
            <person name="Glass J.I."/>
            <person name="Rusch D."/>
            <person name="Podicherti R."/>
            <person name="Tsui H.-C.T."/>
            <person name="Winkler M.E."/>
        </authorList>
    </citation>
    <scope>NUCLEOTIDE SEQUENCE</scope>
</reference>
<gene>
    <name evidence="1" type="ORF">METZ01_LOCUS281096</name>
</gene>
<accession>A0A382KYU1</accession>